<evidence type="ECO:0000313" key="8">
    <source>
        <dbReference type="EMBL" id="TDA22349.1"/>
    </source>
</evidence>
<protein>
    <recommendedName>
        <fullName evidence="6">Pseudouridine synthase</fullName>
        <ecNumber evidence="6">5.4.99.-</ecNumber>
    </recommendedName>
</protein>
<evidence type="ECO:0000256" key="4">
    <source>
        <dbReference type="PIRSR" id="PIRSR606225-1"/>
    </source>
</evidence>
<organism evidence="8 9">
    <name type="scientific">Extibacter muris</name>
    <dbReference type="NCBI Taxonomy" id="1796622"/>
    <lineage>
        <taxon>Bacteria</taxon>
        <taxon>Bacillati</taxon>
        <taxon>Bacillota</taxon>
        <taxon>Clostridia</taxon>
        <taxon>Lachnospirales</taxon>
        <taxon>Lachnospiraceae</taxon>
        <taxon>Extibacter</taxon>
    </lineage>
</organism>
<sequence length="337" mass="38147">MKNIIIKPNESEQRLDKFLKKYLSGAPGSFIYKMLRKKNITLNGARAAGSEKLHAGDEVRLFLSDETVEKFAGIPVPVIEAGRKIRLEIIYEDRHILLVNKPAGMLSQKAEKTDVSLVEQVISYLLDSGQLTKEELQTFRPSICNRLDRNTSGLVVAGKTLAGLQAFSSMFRERNLSKYYLCIVKGKVDRPSHIKGFLIKNEKTNEVEIVKERYGGKAVPIETEYIPLAYSGALTLLKVHLITGRTHQIRAHLAYVSHPLCGDYKYGDRAVNDRYRQLYGVTSQLLHSYELVLPHIEGELAALSDRRFRAPVPDIFQKVIKETAWEHGTQEALEVLR</sequence>
<comment type="caution">
    <text evidence="8">The sequence shown here is derived from an EMBL/GenBank/DDBJ whole genome shotgun (WGS) entry which is preliminary data.</text>
</comment>
<dbReference type="AlphaFoldDB" id="A0A4R4FHJ2"/>
<dbReference type="InterPro" id="IPR036986">
    <property type="entry name" value="S4_RNA-bd_sf"/>
</dbReference>
<dbReference type="PROSITE" id="PS50889">
    <property type="entry name" value="S4"/>
    <property type="match status" value="1"/>
</dbReference>
<dbReference type="SUPFAM" id="SSF55174">
    <property type="entry name" value="Alpha-L RNA-binding motif"/>
    <property type="match status" value="1"/>
</dbReference>
<dbReference type="InterPro" id="IPR006224">
    <property type="entry name" value="PsdUridine_synth_RluA-like_CS"/>
</dbReference>
<evidence type="ECO:0000256" key="2">
    <source>
        <dbReference type="ARBA" id="ARBA00010876"/>
    </source>
</evidence>
<dbReference type="Pfam" id="PF00849">
    <property type="entry name" value="PseudoU_synth_2"/>
    <property type="match status" value="1"/>
</dbReference>
<dbReference type="CDD" id="cd02869">
    <property type="entry name" value="PseudoU_synth_RluA_like"/>
    <property type="match status" value="1"/>
</dbReference>
<dbReference type="PANTHER" id="PTHR21600:SF83">
    <property type="entry name" value="PSEUDOURIDYLATE SYNTHASE RPUSD4, MITOCHONDRIAL"/>
    <property type="match status" value="1"/>
</dbReference>
<accession>A0A4R4FHJ2</accession>
<reference evidence="8 9" key="1">
    <citation type="journal article" date="2016" name="Nat. Microbiol.">
        <title>The Mouse Intestinal Bacterial Collection (miBC) provides host-specific insight into cultured diversity and functional potential of the gut microbiota.</title>
        <authorList>
            <person name="Lagkouvardos I."/>
            <person name="Pukall R."/>
            <person name="Abt B."/>
            <person name="Foesel B.U."/>
            <person name="Meier-Kolthoff J.P."/>
            <person name="Kumar N."/>
            <person name="Bresciani A."/>
            <person name="Martinez I."/>
            <person name="Just S."/>
            <person name="Ziegler C."/>
            <person name="Brugiroux S."/>
            <person name="Garzetti D."/>
            <person name="Wenning M."/>
            <person name="Bui T.P."/>
            <person name="Wang J."/>
            <person name="Hugenholtz F."/>
            <person name="Plugge C.M."/>
            <person name="Peterson D.A."/>
            <person name="Hornef M.W."/>
            <person name="Baines J.F."/>
            <person name="Smidt H."/>
            <person name="Walter J."/>
            <person name="Kristiansen K."/>
            <person name="Nielsen H.B."/>
            <person name="Haller D."/>
            <person name="Overmann J."/>
            <person name="Stecher B."/>
            <person name="Clavel T."/>
        </authorList>
    </citation>
    <scope>NUCLEOTIDE SEQUENCE [LARGE SCALE GENOMIC DNA]</scope>
    <source>
        <strain evidence="8 9">DSM 28560</strain>
    </source>
</reference>
<evidence type="ECO:0000256" key="3">
    <source>
        <dbReference type="ARBA" id="ARBA00023235"/>
    </source>
</evidence>
<dbReference type="Gene3D" id="3.30.2350.10">
    <property type="entry name" value="Pseudouridine synthase"/>
    <property type="match status" value="1"/>
</dbReference>
<dbReference type="Proteomes" id="UP000295710">
    <property type="component" value="Unassembled WGS sequence"/>
</dbReference>
<dbReference type="GO" id="GO:0009982">
    <property type="term" value="F:pseudouridine synthase activity"/>
    <property type="evidence" value="ECO:0007669"/>
    <property type="project" value="InterPro"/>
</dbReference>
<dbReference type="PROSITE" id="PS01129">
    <property type="entry name" value="PSI_RLU"/>
    <property type="match status" value="1"/>
</dbReference>
<dbReference type="GO" id="GO:0006396">
    <property type="term" value="P:RNA processing"/>
    <property type="evidence" value="ECO:0007669"/>
    <property type="project" value="UniProtKB-ARBA"/>
</dbReference>
<evidence type="ECO:0000256" key="1">
    <source>
        <dbReference type="ARBA" id="ARBA00000073"/>
    </source>
</evidence>
<dbReference type="GO" id="GO:0001522">
    <property type="term" value="P:pseudouridine synthesis"/>
    <property type="evidence" value="ECO:0007669"/>
    <property type="project" value="InterPro"/>
</dbReference>
<evidence type="ECO:0000259" key="7">
    <source>
        <dbReference type="Pfam" id="PF00849"/>
    </source>
</evidence>
<dbReference type="SUPFAM" id="SSF55120">
    <property type="entry name" value="Pseudouridine synthase"/>
    <property type="match status" value="1"/>
</dbReference>
<feature type="domain" description="Pseudouridine synthase RsuA/RluA-like" evidence="7">
    <location>
        <begin position="95"/>
        <end position="254"/>
    </location>
</feature>
<proteinExistence type="inferred from homology"/>
<gene>
    <name evidence="8" type="ORF">E1963_06220</name>
</gene>
<comment type="function">
    <text evidence="6">Responsible for synthesis of pseudouridine from uracil.</text>
</comment>
<keyword evidence="5" id="KW-0694">RNA-binding</keyword>
<keyword evidence="3 6" id="KW-0413">Isomerase</keyword>
<dbReference type="EC" id="5.4.99.-" evidence="6"/>
<dbReference type="InterPro" id="IPR020103">
    <property type="entry name" value="PsdUridine_synth_cat_dom_sf"/>
</dbReference>
<comment type="catalytic activity">
    <reaction evidence="1 6">
        <text>a uridine in RNA = a pseudouridine in RNA</text>
        <dbReference type="Rhea" id="RHEA:48348"/>
        <dbReference type="Rhea" id="RHEA-COMP:12068"/>
        <dbReference type="Rhea" id="RHEA-COMP:12069"/>
        <dbReference type="ChEBI" id="CHEBI:65314"/>
        <dbReference type="ChEBI" id="CHEBI:65315"/>
    </reaction>
</comment>
<dbReference type="InterPro" id="IPR006145">
    <property type="entry name" value="PsdUridine_synth_RsuA/RluA"/>
</dbReference>
<dbReference type="Gene3D" id="3.10.290.10">
    <property type="entry name" value="RNA-binding S4 domain"/>
    <property type="match status" value="1"/>
</dbReference>
<evidence type="ECO:0000313" key="9">
    <source>
        <dbReference type="Proteomes" id="UP000295710"/>
    </source>
</evidence>
<name>A0A4R4FHJ2_9FIRM</name>
<comment type="similarity">
    <text evidence="2 6">Belongs to the pseudouridine synthase RluA family.</text>
</comment>
<evidence type="ECO:0000256" key="6">
    <source>
        <dbReference type="RuleBase" id="RU362028"/>
    </source>
</evidence>
<dbReference type="NCBIfam" id="TIGR00005">
    <property type="entry name" value="rluA_subfam"/>
    <property type="match status" value="1"/>
</dbReference>
<feature type="active site" evidence="4">
    <location>
        <position position="148"/>
    </location>
</feature>
<dbReference type="PANTHER" id="PTHR21600">
    <property type="entry name" value="MITOCHONDRIAL RNA PSEUDOURIDINE SYNTHASE"/>
    <property type="match status" value="1"/>
</dbReference>
<evidence type="ECO:0000256" key="5">
    <source>
        <dbReference type="PROSITE-ProRule" id="PRU00182"/>
    </source>
</evidence>
<dbReference type="InterPro" id="IPR006225">
    <property type="entry name" value="PsdUridine_synth_RluC/D"/>
</dbReference>
<dbReference type="CDD" id="cd00165">
    <property type="entry name" value="S4"/>
    <property type="match status" value="1"/>
</dbReference>
<keyword evidence="9" id="KW-1185">Reference proteome</keyword>
<dbReference type="InterPro" id="IPR050188">
    <property type="entry name" value="RluA_PseudoU_synthase"/>
</dbReference>
<dbReference type="EMBL" id="SMMX01000004">
    <property type="protein sequence ID" value="TDA22349.1"/>
    <property type="molecule type" value="Genomic_DNA"/>
</dbReference>
<dbReference type="GO" id="GO:0140098">
    <property type="term" value="F:catalytic activity, acting on RNA"/>
    <property type="evidence" value="ECO:0007669"/>
    <property type="project" value="UniProtKB-ARBA"/>
</dbReference>
<dbReference type="GO" id="GO:0003723">
    <property type="term" value="F:RNA binding"/>
    <property type="evidence" value="ECO:0007669"/>
    <property type="project" value="UniProtKB-KW"/>
</dbReference>
<dbReference type="RefSeq" id="WP_132276355.1">
    <property type="nucleotide sequence ID" value="NZ_JAOBST010000001.1"/>
</dbReference>